<keyword evidence="2" id="KW-0812">Transmembrane</keyword>
<accession>A0A4R3KHF6</accession>
<dbReference type="Proteomes" id="UP000295726">
    <property type="component" value="Unassembled WGS sequence"/>
</dbReference>
<feature type="region of interest" description="Disordered" evidence="1">
    <location>
        <begin position="63"/>
        <end position="99"/>
    </location>
</feature>
<keyword evidence="2" id="KW-1133">Transmembrane helix</keyword>
<protein>
    <submittedName>
        <fullName evidence="3">Uncharacterized protein</fullName>
    </submittedName>
</protein>
<feature type="compositionally biased region" description="Basic and acidic residues" evidence="1">
    <location>
        <begin position="78"/>
        <end position="99"/>
    </location>
</feature>
<sequence length="99" mass="10940">MKKFLKWFISLAAVGTAIGLIIAYFCKGRSDKCSCDDSQDLTEDEDFDLDSDLQPVRDREYVPLKKAADSTSEGDAAEASHEAVSEKEKSEKSSSIEIK</sequence>
<keyword evidence="2" id="KW-0472">Membrane</keyword>
<evidence type="ECO:0000313" key="3">
    <source>
        <dbReference type="EMBL" id="TCS82661.1"/>
    </source>
</evidence>
<name>A0A4R3KHF6_9FIRM</name>
<reference evidence="3 4" key="1">
    <citation type="submission" date="2019-03" db="EMBL/GenBank/DDBJ databases">
        <title>Genomic Encyclopedia of Type Strains, Phase IV (KMG-IV): sequencing the most valuable type-strain genomes for metagenomic binning, comparative biology and taxonomic classification.</title>
        <authorList>
            <person name="Goeker M."/>
        </authorList>
    </citation>
    <scope>NUCLEOTIDE SEQUENCE [LARGE SCALE GENOMIC DNA]</scope>
    <source>
        <strain evidence="3 4">DSM 29489</strain>
    </source>
</reference>
<comment type="caution">
    <text evidence="3">The sequence shown here is derived from an EMBL/GenBank/DDBJ whole genome shotgun (WGS) entry which is preliminary data.</text>
</comment>
<gene>
    <name evidence="3" type="ORF">EDD59_10165</name>
</gene>
<dbReference type="AlphaFoldDB" id="A0A4R3KHF6"/>
<feature type="transmembrane region" description="Helical" evidence="2">
    <location>
        <begin position="7"/>
        <end position="25"/>
    </location>
</feature>
<evidence type="ECO:0000313" key="4">
    <source>
        <dbReference type="Proteomes" id="UP000295726"/>
    </source>
</evidence>
<dbReference type="RefSeq" id="WP_243117303.1">
    <property type="nucleotide sequence ID" value="NZ_DAIPCY010000013.1"/>
</dbReference>
<proteinExistence type="predicted"/>
<evidence type="ECO:0000256" key="2">
    <source>
        <dbReference type="SAM" id="Phobius"/>
    </source>
</evidence>
<evidence type="ECO:0000256" key="1">
    <source>
        <dbReference type="SAM" id="MobiDB-lite"/>
    </source>
</evidence>
<keyword evidence="4" id="KW-1185">Reference proteome</keyword>
<dbReference type="EMBL" id="SLZZ01000001">
    <property type="protein sequence ID" value="TCS82661.1"/>
    <property type="molecule type" value="Genomic_DNA"/>
</dbReference>
<organism evidence="3 4">
    <name type="scientific">Muricomes intestini</name>
    <dbReference type="NCBI Taxonomy" id="1796634"/>
    <lineage>
        <taxon>Bacteria</taxon>
        <taxon>Bacillati</taxon>
        <taxon>Bacillota</taxon>
        <taxon>Clostridia</taxon>
        <taxon>Lachnospirales</taxon>
        <taxon>Lachnospiraceae</taxon>
        <taxon>Muricomes</taxon>
    </lineage>
</organism>